<dbReference type="PANTHER" id="PTHR24543">
    <property type="entry name" value="MULTICOPPER OXIDASE-RELATED"/>
    <property type="match status" value="1"/>
</dbReference>
<dbReference type="Pfam" id="PF00024">
    <property type="entry name" value="PAN_1"/>
    <property type="match status" value="1"/>
</dbReference>
<dbReference type="PROSITE" id="PS50022">
    <property type="entry name" value="FA58C_3"/>
    <property type="match status" value="1"/>
</dbReference>
<feature type="signal peptide" evidence="1">
    <location>
        <begin position="1"/>
        <end position="29"/>
    </location>
</feature>
<protein>
    <submittedName>
        <fullName evidence="4">Contactin-associated protein-like 5</fullName>
    </submittedName>
</protein>
<dbReference type="AlphaFoldDB" id="A0AAD9R557"/>
<accession>A0AAD9R557</accession>
<gene>
    <name evidence="4" type="ORF">P5673_000923</name>
</gene>
<dbReference type="InterPro" id="IPR008979">
    <property type="entry name" value="Galactose-bd-like_sf"/>
</dbReference>
<dbReference type="PANTHER" id="PTHR24543:SF325">
    <property type="entry name" value="F5_8 TYPE C DOMAIN-CONTAINING PROTEIN"/>
    <property type="match status" value="1"/>
</dbReference>
<name>A0AAD9R557_ACRCE</name>
<feature type="domain" description="F5/8 type C" evidence="2">
    <location>
        <begin position="147"/>
        <end position="294"/>
    </location>
</feature>
<dbReference type="Gene3D" id="2.60.120.260">
    <property type="entry name" value="Galactose-binding domain-like"/>
    <property type="match status" value="1"/>
</dbReference>
<proteinExistence type="predicted"/>
<dbReference type="PROSITE" id="PS50948">
    <property type="entry name" value="PAN"/>
    <property type="match status" value="1"/>
</dbReference>
<evidence type="ECO:0000256" key="1">
    <source>
        <dbReference type="SAM" id="SignalP"/>
    </source>
</evidence>
<reference evidence="4" key="2">
    <citation type="journal article" date="2023" name="Science">
        <title>Genomic signatures of disease resistance in endangered staghorn corals.</title>
        <authorList>
            <person name="Vollmer S.V."/>
            <person name="Selwyn J.D."/>
            <person name="Despard B.A."/>
            <person name="Roesel C.L."/>
        </authorList>
    </citation>
    <scope>NUCLEOTIDE SEQUENCE</scope>
    <source>
        <strain evidence="4">K2</strain>
    </source>
</reference>
<keyword evidence="5" id="KW-1185">Reference proteome</keyword>
<dbReference type="Pfam" id="PF00754">
    <property type="entry name" value="F5_F8_type_C"/>
    <property type="match status" value="1"/>
</dbReference>
<dbReference type="SUPFAM" id="SSF49785">
    <property type="entry name" value="Galactose-binding domain-like"/>
    <property type="match status" value="1"/>
</dbReference>
<reference evidence="4" key="1">
    <citation type="journal article" date="2023" name="G3 (Bethesda)">
        <title>Whole genome assembly and annotation of the endangered Caribbean coral Acropora cervicornis.</title>
        <authorList>
            <person name="Selwyn J.D."/>
            <person name="Vollmer S.V."/>
        </authorList>
    </citation>
    <scope>NUCLEOTIDE SEQUENCE</scope>
    <source>
        <strain evidence="4">K2</strain>
    </source>
</reference>
<evidence type="ECO:0000313" key="5">
    <source>
        <dbReference type="Proteomes" id="UP001249851"/>
    </source>
</evidence>
<evidence type="ECO:0000313" key="4">
    <source>
        <dbReference type="EMBL" id="KAK2573284.1"/>
    </source>
</evidence>
<dbReference type="Proteomes" id="UP001249851">
    <property type="component" value="Unassembled WGS sequence"/>
</dbReference>
<dbReference type="EMBL" id="JARQWQ010000002">
    <property type="protein sequence ID" value="KAK2573284.1"/>
    <property type="molecule type" value="Genomic_DNA"/>
</dbReference>
<keyword evidence="1" id="KW-0732">Signal</keyword>
<comment type="caution">
    <text evidence="4">The sequence shown here is derived from an EMBL/GenBank/DDBJ whole genome shotgun (WGS) entry which is preliminary data.</text>
</comment>
<organism evidence="4 5">
    <name type="scientific">Acropora cervicornis</name>
    <name type="common">Staghorn coral</name>
    <dbReference type="NCBI Taxonomy" id="6130"/>
    <lineage>
        <taxon>Eukaryota</taxon>
        <taxon>Metazoa</taxon>
        <taxon>Cnidaria</taxon>
        <taxon>Anthozoa</taxon>
        <taxon>Hexacorallia</taxon>
        <taxon>Scleractinia</taxon>
        <taxon>Astrocoeniina</taxon>
        <taxon>Acroporidae</taxon>
        <taxon>Acropora</taxon>
    </lineage>
</organism>
<feature type="domain" description="Apple" evidence="3">
    <location>
        <begin position="33"/>
        <end position="109"/>
    </location>
</feature>
<dbReference type="InterPro" id="IPR003609">
    <property type="entry name" value="Pan_app"/>
</dbReference>
<dbReference type="InterPro" id="IPR000421">
    <property type="entry name" value="FA58C"/>
</dbReference>
<evidence type="ECO:0000259" key="3">
    <source>
        <dbReference type="PROSITE" id="PS50948"/>
    </source>
</evidence>
<sequence>MKGGCSQLALLEAATLVFLSIHCWQRTAGDDACRITRSVSEFALSEHVIFSLRGKRLASCVATCDRDARCLSINYYATLKRCDFNDKTAELYPSDLKPTEGAVYITMVSRDYKQSPPCVGVCLPITAGSLVRGCRCTENAIGLNDSCSKPLGMEDGSIKDQMISVSSTHSTSKKAWGRLHNTKGSWTPNDDNTLQWFQVNFQPEVKRIMQIATQGNGNSHYWVKKYYIMFQKQGAPNLERYVESNKQMTFKGNTDRNTVVYHRLTHGHLNGVIDLYIHPSSAFGCIGLRLEIYE</sequence>
<feature type="chain" id="PRO_5042148115" evidence="1">
    <location>
        <begin position="30"/>
        <end position="294"/>
    </location>
</feature>
<evidence type="ECO:0000259" key="2">
    <source>
        <dbReference type="PROSITE" id="PS50022"/>
    </source>
</evidence>